<evidence type="ECO:0000256" key="1">
    <source>
        <dbReference type="ARBA" id="ARBA00022603"/>
    </source>
</evidence>
<dbReference type="InterPro" id="IPR023170">
    <property type="entry name" value="HhH_base_excis_C"/>
</dbReference>
<evidence type="ECO:0000313" key="9">
    <source>
        <dbReference type="Proteomes" id="UP000533269"/>
    </source>
</evidence>
<protein>
    <recommendedName>
        <fullName evidence="7">Cytosine-specific methyltransferase</fullName>
        <ecNumber evidence="7">2.1.1.37</ecNumber>
    </recommendedName>
</protein>
<dbReference type="PROSITE" id="PS00094">
    <property type="entry name" value="C5_MTASE_1"/>
    <property type="match status" value="1"/>
</dbReference>
<dbReference type="PRINTS" id="PR00105">
    <property type="entry name" value="C5METTRFRASE"/>
</dbReference>
<reference evidence="8 9" key="2">
    <citation type="submission" date="2020-08" db="EMBL/GenBank/DDBJ databases">
        <authorList>
            <person name="Partida-Martinez L."/>
            <person name="Huntemann M."/>
            <person name="Clum A."/>
            <person name="Wang J."/>
            <person name="Palaniappan K."/>
            <person name="Ritter S."/>
            <person name="Chen I.-M."/>
            <person name="Stamatis D."/>
            <person name="Reddy T."/>
            <person name="O'Malley R."/>
            <person name="Daum C."/>
            <person name="Shapiro N."/>
            <person name="Ivanova N."/>
            <person name="Kyrpides N."/>
            <person name="Woyke T."/>
        </authorList>
    </citation>
    <scope>NUCLEOTIDE SEQUENCE [LARGE SCALE GENOMIC DNA]</scope>
    <source>
        <strain evidence="8 9">AS2.23</strain>
    </source>
</reference>
<evidence type="ECO:0000256" key="7">
    <source>
        <dbReference type="RuleBase" id="RU000417"/>
    </source>
</evidence>
<evidence type="ECO:0000256" key="6">
    <source>
        <dbReference type="RuleBase" id="RU000416"/>
    </source>
</evidence>
<dbReference type="InterPro" id="IPR029063">
    <property type="entry name" value="SAM-dependent_MTases_sf"/>
</dbReference>
<evidence type="ECO:0000256" key="4">
    <source>
        <dbReference type="ARBA" id="ARBA00022747"/>
    </source>
</evidence>
<dbReference type="GO" id="GO:0032259">
    <property type="term" value="P:methylation"/>
    <property type="evidence" value="ECO:0007669"/>
    <property type="project" value="UniProtKB-KW"/>
</dbReference>
<dbReference type="Gene3D" id="3.90.120.10">
    <property type="entry name" value="DNA Methylase, subunit A, domain 2"/>
    <property type="match status" value="1"/>
</dbReference>
<dbReference type="RefSeq" id="WP_183393134.1">
    <property type="nucleotide sequence ID" value="NZ_JACHVY010000009.1"/>
</dbReference>
<dbReference type="InterPro" id="IPR031303">
    <property type="entry name" value="C5_meth_CS"/>
</dbReference>
<comment type="similarity">
    <text evidence="5 6">Belongs to the class I-like SAM-binding methyltransferase superfamily. C5-methyltransferase family.</text>
</comment>
<dbReference type="EMBL" id="JACHVY010000009">
    <property type="protein sequence ID" value="MBB2903538.1"/>
    <property type="molecule type" value="Genomic_DNA"/>
</dbReference>
<dbReference type="Pfam" id="PF00145">
    <property type="entry name" value="DNA_methylase"/>
    <property type="match status" value="1"/>
</dbReference>
<evidence type="ECO:0000256" key="2">
    <source>
        <dbReference type="ARBA" id="ARBA00022679"/>
    </source>
</evidence>
<accession>A0A7W4TRS4</accession>
<keyword evidence="1 5" id="KW-0489">Methyltransferase</keyword>
<reference evidence="8 9" key="1">
    <citation type="submission" date="2020-08" db="EMBL/GenBank/DDBJ databases">
        <title>The Agave Microbiome: Exploring the role of microbial communities in plant adaptations to desert environments.</title>
        <authorList>
            <person name="Partida-Martinez L.P."/>
        </authorList>
    </citation>
    <scope>NUCLEOTIDE SEQUENCE [LARGE SCALE GENOMIC DNA]</scope>
    <source>
        <strain evidence="8 9">AS2.23</strain>
    </source>
</reference>
<sequence length="655" mass="73302">MGAKRQGYGVKLERGAHIRLGPHPEACEDEEQLRQLTARLRAETGRLIAADLFAGAGGLSLGLEQAGFAVVFAADHDAEAVKTHRHHFRGLTVDWDLSDPTVIDHVGKLLKSLDLDLLAGGPPCQPFSKAGRSMIRHQVRHGLRESHDRRRDLWRSYLDIIRTSRPRAVIMENVPDMALDREMFILRTMVLELEKLGYSVEERVVESKVYGIPQFRQRLILVAIRDGLRDRLNFTWPGEAVGETFVEHAIGDLPAVEPGWRAKENAAGWMPYDAGKAVTSFQKEMRKDVPEEDAGRVYDHITRQVRDDDREAFALMGTKTRYSDLPEEFRRYRHDIFDDKYKRLDAENVSRTITAHIAKDGYWYIHPYQDRTITVREAARLQTFPDWFRFAGPPTAALRQIGNAVPPMLGRILGDALITSLQTPVAVVYSSEEIASCLAGWKRKHAATAIPWLDAETRWQAISAEILLDRAAVPHVRHVWGALKRWMSPDETVAAAGDLLKIGVLIDRSDRAEALLALARVASNGEHPFSDEDLAALVSSRAITQSQADIAALAVPFGEEDTSEEPVVITKGVLRVVARLTGEKELEYKNKLTDGRLAVARTIGFGIDSRKAHTALMELAARVCRPRPECTVCPVERYCASSEKVEQLDAMLPFG</sequence>
<gene>
    <name evidence="8" type="ORF">FHR75_004380</name>
</gene>
<dbReference type="GO" id="GO:0003677">
    <property type="term" value="F:DNA binding"/>
    <property type="evidence" value="ECO:0007669"/>
    <property type="project" value="TreeGrafter"/>
</dbReference>
<dbReference type="Proteomes" id="UP000533269">
    <property type="component" value="Unassembled WGS sequence"/>
</dbReference>
<dbReference type="InterPro" id="IPR001525">
    <property type="entry name" value="C5_MeTfrase"/>
</dbReference>
<dbReference type="GO" id="GO:0003886">
    <property type="term" value="F:DNA (cytosine-5-)-methyltransferase activity"/>
    <property type="evidence" value="ECO:0007669"/>
    <property type="project" value="UniProtKB-EC"/>
</dbReference>
<comment type="caution">
    <text evidence="8">The sequence shown here is derived from an EMBL/GenBank/DDBJ whole genome shotgun (WGS) entry which is preliminary data.</text>
</comment>
<dbReference type="GO" id="GO:0044027">
    <property type="term" value="P:negative regulation of gene expression via chromosomal CpG island methylation"/>
    <property type="evidence" value="ECO:0007669"/>
    <property type="project" value="TreeGrafter"/>
</dbReference>
<keyword evidence="3 5" id="KW-0949">S-adenosyl-L-methionine</keyword>
<dbReference type="InterPro" id="IPR011257">
    <property type="entry name" value="DNA_glycosylase"/>
</dbReference>
<evidence type="ECO:0000256" key="3">
    <source>
        <dbReference type="ARBA" id="ARBA00022691"/>
    </source>
</evidence>
<dbReference type="Gene3D" id="3.40.50.150">
    <property type="entry name" value="Vaccinia Virus protein VP39"/>
    <property type="match status" value="1"/>
</dbReference>
<dbReference type="Gene3D" id="1.10.1670.10">
    <property type="entry name" value="Helix-hairpin-Helix base-excision DNA repair enzymes (C-terminal)"/>
    <property type="match status" value="1"/>
</dbReference>
<proteinExistence type="inferred from homology"/>
<dbReference type="GO" id="GO:0006281">
    <property type="term" value="P:DNA repair"/>
    <property type="evidence" value="ECO:0007669"/>
    <property type="project" value="InterPro"/>
</dbReference>
<dbReference type="PROSITE" id="PS51679">
    <property type="entry name" value="SAM_MT_C5"/>
    <property type="match status" value="1"/>
</dbReference>
<dbReference type="InterPro" id="IPR018117">
    <property type="entry name" value="C5_DNA_meth_AS"/>
</dbReference>
<dbReference type="PANTHER" id="PTHR10629">
    <property type="entry name" value="CYTOSINE-SPECIFIC METHYLTRANSFERASE"/>
    <property type="match status" value="1"/>
</dbReference>
<keyword evidence="4" id="KW-0680">Restriction system</keyword>
<dbReference type="NCBIfam" id="TIGR00675">
    <property type="entry name" value="dcm"/>
    <property type="match status" value="1"/>
</dbReference>
<dbReference type="GO" id="GO:0009307">
    <property type="term" value="P:DNA restriction-modification system"/>
    <property type="evidence" value="ECO:0007669"/>
    <property type="project" value="UniProtKB-KW"/>
</dbReference>
<dbReference type="PROSITE" id="PS00095">
    <property type="entry name" value="C5_MTASE_2"/>
    <property type="match status" value="1"/>
</dbReference>
<evidence type="ECO:0000313" key="8">
    <source>
        <dbReference type="EMBL" id="MBB2903538.1"/>
    </source>
</evidence>
<keyword evidence="2 5" id="KW-0808">Transferase</keyword>
<dbReference type="EC" id="2.1.1.37" evidence="7"/>
<evidence type="ECO:0000256" key="5">
    <source>
        <dbReference type="PROSITE-ProRule" id="PRU01016"/>
    </source>
</evidence>
<dbReference type="PANTHER" id="PTHR10629:SF52">
    <property type="entry name" value="DNA (CYTOSINE-5)-METHYLTRANSFERASE 1"/>
    <property type="match status" value="1"/>
</dbReference>
<dbReference type="InterPro" id="IPR050390">
    <property type="entry name" value="C5-Methyltransferase"/>
</dbReference>
<comment type="catalytic activity">
    <reaction evidence="7">
        <text>a 2'-deoxycytidine in DNA + S-adenosyl-L-methionine = a 5-methyl-2'-deoxycytidine in DNA + S-adenosyl-L-homocysteine + H(+)</text>
        <dbReference type="Rhea" id="RHEA:13681"/>
        <dbReference type="Rhea" id="RHEA-COMP:11369"/>
        <dbReference type="Rhea" id="RHEA-COMP:11370"/>
        <dbReference type="ChEBI" id="CHEBI:15378"/>
        <dbReference type="ChEBI" id="CHEBI:57856"/>
        <dbReference type="ChEBI" id="CHEBI:59789"/>
        <dbReference type="ChEBI" id="CHEBI:85452"/>
        <dbReference type="ChEBI" id="CHEBI:85454"/>
        <dbReference type="EC" id="2.1.1.37"/>
    </reaction>
</comment>
<dbReference type="AlphaFoldDB" id="A0A7W4TRS4"/>
<feature type="active site" evidence="5">
    <location>
        <position position="124"/>
    </location>
</feature>
<dbReference type="Gene3D" id="1.10.340.30">
    <property type="entry name" value="Hypothetical protein, domain 2"/>
    <property type="match status" value="1"/>
</dbReference>
<organism evidence="8 9">
    <name type="scientific">Kineococcus radiotolerans</name>
    <dbReference type="NCBI Taxonomy" id="131568"/>
    <lineage>
        <taxon>Bacteria</taxon>
        <taxon>Bacillati</taxon>
        <taxon>Actinomycetota</taxon>
        <taxon>Actinomycetes</taxon>
        <taxon>Kineosporiales</taxon>
        <taxon>Kineosporiaceae</taxon>
        <taxon>Kineococcus</taxon>
    </lineage>
</organism>
<name>A0A7W4TRS4_KINRA</name>
<dbReference type="SUPFAM" id="SSF53335">
    <property type="entry name" value="S-adenosyl-L-methionine-dependent methyltransferases"/>
    <property type="match status" value="1"/>
</dbReference>
<dbReference type="SUPFAM" id="SSF48150">
    <property type="entry name" value="DNA-glycosylase"/>
    <property type="match status" value="1"/>
</dbReference>